<dbReference type="InterPro" id="IPR029376">
    <property type="entry name" value="DUF4549"/>
</dbReference>
<protein>
    <submittedName>
        <fullName evidence="3">CF183 protein</fullName>
    </submittedName>
</protein>
<organism evidence="3 4">
    <name type="scientific">Sylvietta virens</name>
    <name type="common">Green crombec</name>
    <dbReference type="NCBI Taxonomy" id="208069"/>
    <lineage>
        <taxon>Eukaryota</taxon>
        <taxon>Metazoa</taxon>
        <taxon>Chordata</taxon>
        <taxon>Craniata</taxon>
        <taxon>Vertebrata</taxon>
        <taxon>Euteleostomi</taxon>
        <taxon>Archelosauria</taxon>
        <taxon>Archosauria</taxon>
        <taxon>Dinosauria</taxon>
        <taxon>Saurischia</taxon>
        <taxon>Theropoda</taxon>
        <taxon>Coelurosauria</taxon>
        <taxon>Aves</taxon>
        <taxon>Neognathae</taxon>
        <taxon>Neoaves</taxon>
        <taxon>Telluraves</taxon>
        <taxon>Australaves</taxon>
        <taxon>Passeriformes</taxon>
        <taxon>Sylvioidea</taxon>
        <taxon>Sylviidae</taxon>
        <taxon>Acrocephalinae</taxon>
        <taxon>Sylvietta</taxon>
    </lineage>
</organism>
<reference evidence="3 4" key="1">
    <citation type="submission" date="2019-09" db="EMBL/GenBank/DDBJ databases">
        <title>Bird 10,000 Genomes (B10K) Project - Family phase.</title>
        <authorList>
            <person name="Zhang G."/>
        </authorList>
    </citation>
    <scope>NUCLEOTIDE SEQUENCE [LARGE SCALE GENOMIC DNA]</scope>
    <source>
        <strain evidence="3">B10K-DU-009-59</strain>
        <tissue evidence="3">Muscle</tissue>
    </source>
</reference>
<evidence type="ECO:0000313" key="4">
    <source>
        <dbReference type="Proteomes" id="UP000567822"/>
    </source>
</evidence>
<keyword evidence="1" id="KW-0812">Transmembrane</keyword>
<sequence>LLHVPEANVVVIQAAVMQRDFLLCQAAIVYECVIFWLFLFLFKFFFFFANRITQLVQSKYLHILRWKRFCTHSSVTGLFYPLYQE</sequence>
<comment type="caution">
    <text evidence="3">The sequence shown here is derived from an EMBL/GenBank/DDBJ whole genome shotgun (WGS) entry which is preliminary data.</text>
</comment>
<proteinExistence type="predicted"/>
<feature type="transmembrane region" description="Helical" evidence="1">
    <location>
        <begin position="27"/>
        <end position="49"/>
    </location>
</feature>
<evidence type="ECO:0000256" key="1">
    <source>
        <dbReference type="SAM" id="Phobius"/>
    </source>
</evidence>
<feature type="non-terminal residue" evidence="3">
    <location>
        <position position="85"/>
    </location>
</feature>
<keyword evidence="1" id="KW-0472">Membrane</keyword>
<dbReference type="Pfam" id="PF15082">
    <property type="entry name" value="DUF4549"/>
    <property type="match status" value="1"/>
</dbReference>
<feature type="non-terminal residue" evidence="3">
    <location>
        <position position="1"/>
    </location>
</feature>
<dbReference type="EMBL" id="VXAN01000088">
    <property type="protein sequence ID" value="NXK62151.1"/>
    <property type="molecule type" value="Genomic_DNA"/>
</dbReference>
<name>A0A7L0L010_9SYLV</name>
<keyword evidence="4" id="KW-1185">Reference proteome</keyword>
<evidence type="ECO:0000313" key="3">
    <source>
        <dbReference type="EMBL" id="NXK62151.1"/>
    </source>
</evidence>
<dbReference type="Proteomes" id="UP000567822">
    <property type="component" value="Unassembled WGS sequence"/>
</dbReference>
<dbReference type="AlphaFoldDB" id="A0A7L0L010"/>
<keyword evidence="1" id="KW-1133">Transmembrane helix</keyword>
<accession>A0A7L0L010</accession>
<feature type="domain" description="DUF4549" evidence="2">
    <location>
        <begin position="2"/>
        <end position="84"/>
    </location>
</feature>
<evidence type="ECO:0000259" key="2">
    <source>
        <dbReference type="Pfam" id="PF15082"/>
    </source>
</evidence>
<gene>
    <name evidence="3" type="ORF">SYLVIR_R14272</name>
</gene>